<dbReference type="STRING" id="1122149.FD44_GL000347"/>
<reference evidence="1 2" key="1">
    <citation type="journal article" date="2019" name="Appl. Microbiol. Biotechnol.">
        <title>Uncovering carbohydrate metabolism through a genotype-phenotype association study of 56 lactic acid bacteria genomes.</title>
        <authorList>
            <person name="Buron-Moles G."/>
            <person name="Chailyan A."/>
            <person name="Dolejs I."/>
            <person name="Forster J."/>
            <person name="Miks M.H."/>
        </authorList>
    </citation>
    <scope>NUCLEOTIDE SEQUENCE [LARGE SCALE GENOMIC DNA]</scope>
    <source>
        <strain evidence="1 2">ATCC 49373</strain>
    </source>
</reference>
<organism evidence="1 2">
    <name type="scientific">Secundilactobacillus malefermentans</name>
    <dbReference type="NCBI Taxonomy" id="176292"/>
    <lineage>
        <taxon>Bacteria</taxon>
        <taxon>Bacillati</taxon>
        <taxon>Bacillota</taxon>
        <taxon>Bacilli</taxon>
        <taxon>Lactobacillales</taxon>
        <taxon>Lactobacillaceae</taxon>
        <taxon>Secundilactobacillus</taxon>
    </lineage>
</organism>
<sequence>MDNLDWLLNESQMMAEKSQKFDEKALFIAVQDTAKELSQRINQVSGEIDGRTWDTGNW</sequence>
<dbReference type="RefSeq" id="WP_010619368.1">
    <property type="nucleotide sequence ID" value="NZ_CP042371.1"/>
</dbReference>
<proteinExistence type="predicted"/>
<protein>
    <submittedName>
        <fullName evidence="1">Uncharacterized protein</fullName>
    </submittedName>
</protein>
<dbReference type="EMBL" id="PUFO01000070">
    <property type="protein sequence ID" value="TDG75057.1"/>
    <property type="molecule type" value="Genomic_DNA"/>
</dbReference>
<dbReference type="AlphaFoldDB" id="A0A4R5NKD2"/>
<accession>A0A4R5NKD2</accession>
<dbReference type="Proteomes" id="UP000294854">
    <property type="component" value="Unassembled WGS sequence"/>
</dbReference>
<evidence type="ECO:0000313" key="1">
    <source>
        <dbReference type="EMBL" id="TDG75057.1"/>
    </source>
</evidence>
<keyword evidence="2" id="KW-1185">Reference proteome</keyword>
<gene>
    <name evidence="1" type="ORF">C5L31_001687</name>
</gene>
<comment type="caution">
    <text evidence="1">The sequence shown here is derived from an EMBL/GenBank/DDBJ whole genome shotgun (WGS) entry which is preliminary data.</text>
</comment>
<name>A0A4R5NKD2_9LACO</name>
<evidence type="ECO:0000313" key="2">
    <source>
        <dbReference type="Proteomes" id="UP000294854"/>
    </source>
</evidence>